<proteinExistence type="predicted"/>
<gene>
    <name evidence="2" type="ORF">J0383_23610</name>
</gene>
<dbReference type="InterPro" id="IPR013783">
    <property type="entry name" value="Ig-like_fold"/>
</dbReference>
<dbReference type="Gene3D" id="2.60.40.10">
    <property type="entry name" value="Immunoglobulins"/>
    <property type="match status" value="2"/>
</dbReference>
<evidence type="ECO:0000259" key="1">
    <source>
        <dbReference type="Pfam" id="PF18329"/>
    </source>
</evidence>
<sequence length="416" mass="44563">MKKIIDNSFNRLIFASMMLVTVLLVSCNNEDDSGSGPVITEVRNYAAAPNDTLVNKLVPGQWVVLKGSHLKDAVKIAFNGIAVDFNGGLFADNYAVVQVPAVIPFPSVAENDLNTIELVTPKGKVVFDIDIVAGTPALNRISNENALAGEEVVVYGANLFQISELIFAGVSVEEFTGSDDGTSISFIMPDTTVSGPLKITTASGEIATLFNVNDLTTGMICNFDTIGSIAWGTSTSDNDPDFLGNKGVYPILNPGALSAGNGSWWENGRCINIEQAQHWIQPNDLTLDLSQFALKFEINIAGTWKGSSIFIVKDYNWTYLARYEPWKTTGGKGVTTEGKWTTVTIPLTEFRTKKDNKDGTGDSAASLTELVGGSGTGGINFFIINDASTPAPGEFRAAVDNIRVVKILDKPKASTN</sequence>
<evidence type="ECO:0000313" key="3">
    <source>
        <dbReference type="Proteomes" id="UP000663440"/>
    </source>
</evidence>
<reference evidence="2 3" key="1">
    <citation type="submission" date="2021-03" db="EMBL/GenBank/DDBJ databases">
        <title>Flavobacterium kribbensis sp. nov, an endophytic bacteria, isolated from soybean.</title>
        <authorList>
            <person name="Lee J."/>
            <person name="Seo J."/>
        </authorList>
    </citation>
    <scope>NUCLEOTIDE SEQUENCE [LARGE SCALE GENOMIC DNA]</scope>
    <source>
        <strain evidence="2 3">BB8</strain>
    </source>
</reference>
<dbReference type="PROSITE" id="PS51257">
    <property type="entry name" value="PROKAR_LIPOPROTEIN"/>
    <property type="match status" value="1"/>
</dbReference>
<evidence type="ECO:0000313" key="2">
    <source>
        <dbReference type="EMBL" id="QSW89208.1"/>
    </source>
</evidence>
<accession>A0ABX7QF44</accession>
<protein>
    <recommendedName>
        <fullName evidence="1">Surface glycan-binding protein B xyloglucan binding domain-containing protein</fullName>
    </recommendedName>
</protein>
<keyword evidence="3" id="KW-1185">Reference proteome</keyword>
<dbReference type="Pfam" id="PF18329">
    <property type="entry name" value="SGBP_B_XBD"/>
    <property type="match status" value="1"/>
</dbReference>
<dbReference type="Proteomes" id="UP000663440">
    <property type="component" value="Chromosome"/>
</dbReference>
<feature type="domain" description="Surface glycan-binding protein B xyloglucan binding" evidence="1">
    <location>
        <begin position="216"/>
        <end position="406"/>
    </location>
</feature>
<dbReference type="Gene3D" id="2.60.120.430">
    <property type="entry name" value="Galactose-binding lectin"/>
    <property type="match status" value="1"/>
</dbReference>
<dbReference type="InterPro" id="IPR040475">
    <property type="entry name" value="SGBP_B_XBD"/>
</dbReference>
<name>A0ABX7QF44_9FLAO</name>
<dbReference type="RefSeq" id="WP_207296402.1">
    <property type="nucleotide sequence ID" value="NZ_CP071448.1"/>
</dbReference>
<organism evidence="2 3">
    <name type="scientific">Flavobacterium endoglycinae</name>
    <dbReference type="NCBI Taxonomy" id="2816357"/>
    <lineage>
        <taxon>Bacteria</taxon>
        <taxon>Pseudomonadati</taxon>
        <taxon>Bacteroidota</taxon>
        <taxon>Flavobacteriia</taxon>
        <taxon>Flavobacteriales</taxon>
        <taxon>Flavobacteriaceae</taxon>
        <taxon>Flavobacterium</taxon>
    </lineage>
</organism>
<dbReference type="EMBL" id="CP071448">
    <property type="protein sequence ID" value="QSW89208.1"/>
    <property type="molecule type" value="Genomic_DNA"/>
</dbReference>